<feature type="region of interest" description="Disordered" evidence="6">
    <location>
        <begin position="260"/>
        <end position="397"/>
    </location>
</feature>
<evidence type="ECO:0008006" key="10">
    <source>
        <dbReference type="Google" id="ProtNLM"/>
    </source>
</evidence>
<dbReference type="Proteomes" id="UP000007110">
    <property type="component" value="Unassembled WGS sequence"/>
</dbReference>
<dbReference type="InterPro" id="IPR052065">
    <property type="entry name" value="Compl_asym_regulator"/>
</dbReference>
<evidence type="ECO:0000256" key="1">
    <source>
        <dbReference type="ARBA" id="ARBA00004613"/>
    </source>
</evidence>
<dbReference type="FunCoup" id="A0A7M7G0I1">
    <property type="interactions" value="396"/>
</dbReference>
<keyword evidence="5" id="KW-1015">Disulfide bond</keyword>
<reference evidence="9" key="1">
    <citation type="submission" date="2015-02" db="EMBL/GenBank/DDBJ databases">
        <title>Genome sequencing for Strongylocentrotus purpuratus.</title>
        <authorList>
            <person name="Murali S."/>
            <person name="Liu Y."/>
            <person name="Vee V."/>
            <person name="English A."/>
            <person name="Wang M."/>
            <person name="Skinner E."/>
            <person name="Han Y."/>
            <person name="Muzny D.M."/>
            <person name="Worley K.C."/>
            <person name="Gibbs R.A."/>
        </authorList>
    </citation>
    <scope>NUCLEOTIDE SEQUENCE</scope>
</reference>
<dbReference type="OMA" id="MVIMERI"/>
<dbReference type="PANTHER" id="PTHR22906">
    <property type="entry name" value="PROPERDIN"/>
    <property type="match status" value="1"/>
</dbReference>
<dbReference type="InterPro" id="IPR000884">
    <property type="entry name" value="TSP1_rpt"/>
</dbReference>
<dbReference type="RefSeq" id="XP_001199810.3">
    <property type="nucleotide sequence ID" value="XM_001199810.4"/>
</dbReference>
<feature type="compositionally biased region" description="Acidic residues" evidence="6">
    <location>
        <begin position="316"/>
        <end position="326"/>
    </location>
</feature>
<evidence type="ECO:0000313" key="9">
    <source>
        <dbReference type="Proteomes" id="UP000007110"/>
    </source>
</evidence>
<dbReference type="OrthoDB" id="446173at2759"/>
<keyword evidence="9" id="KW-1185">Reference proteome</keyword>
<dbReference type="KEGG" id="spu:763744"/>
<feature type="compositionally biased region" description="Low complexity" evidence="6">
    <location>
        <begin position="260"/>
        <end position="280"/>
    </location>
</feature>
<dbReference type="SUPFAM" id="SSF82895">
    <property type="entry name" value="TSP-1 type 1 repeat"/>
    <property type="match status" value="4"/>
</dbReference>
<dbReference type="Gene3D" id="2.20.100.10">
    <property type="entry name" value="Thrombospondin type-1 (TSP1) repeat"/>
    <property type="match status" value="4"/>
</dbReference>
<evidence type="ECO:0000313" key="8">
    <source>
        <dbReference type="EnsemblMetazoa" id="XP_001199810"/>
    </source>
</evidence>
<feature type="compositionally biased region" description="Low complexity" evidence="6">
    <location>
        <begin position="327"/>
        <end position="336"/>
    </location>
</feature>
<dbReference type="FunFam" id="2.20.100.10:FF:000002">
    <property type="entry name" value="Unc-5 netrin receptor C"/>
    <property type="match status" value="1"/>
</dbReference>
<reference evidence="8" key="2">
    <citation type="submission" date="2021-01" db="UniProtKB">
        <authorList>
            <consortium name="EnsemblMetazoa"/>
        </authorList>
    </citation>
    <scope>IDENTIFICATION</scope>
</reference>
<dbReference type="PANTHER" id="PTHR22906:SF43">
    <property type="entry name" value="PROPERDIN"/>
    <property type="match status" value="1"/>
</dbReference>
<protein>
    <recommendedName>
        <fullName evidence="10">Properdin</fullName>
    </recommendedName>
</protein>
<sequence length="397" mass="42432">MVIMERIKVSLSVVGVLLVCATSLASETPWSNWTECTQTCGYGVQFRHRPCPHGDHAECTVSELGELKRCKLRECPIDGGWSDWSRLRPCSKTCGEGGVRARYRTCTKPRPQHGGLPCEGSRMDRMPCSPLGACPVDGGWSDWTEWGACQAKVCRKRGNRFRTRRCNNPEPLYGGSHCEGASSESEKCKKADCPVHGGWSAWRDSTSCSTTCGIGNQIQTRTCDNPAPADSTTRSGKDCIGESSKTIQCRVPTACPFDGSDGSSSFESSFTTTTSTTPGEVAIDSEWSSVSSVADPDPGPELPKEKPNGGSWASVSDDDWVSDDWAETTTPATTPENEQLSSFEEPSVDPPANPGNEPSASSFDDSQVDGSTTPGNHGNGGDECDPASDPDASSFCP</sequence>
<dbReference type="GeneID" id="763744"/>
<feature type="compositionally biased region" description="Polar residues" evidence="6">
    <location>
        <begin position="356"/>
        <end position="376"/>
    </location>
</feature>
<feature type="chain" id="PRO_5029861535" description="Properdin" evidence="7">
    <location>
        <begin position="26"/>
        <end position="397"/>
    </location>
</feature>
<keyword evidence="2" id="KW-0964">Secreted</keyword>
<evidence type="ECO:0000256" key="2">
    <source>
        <dbReference type="ARBA" id="ARBA00022525"/>
    </source>
</evidence>
<organism evidence="8 9">
    <name type="scientific">Strongylocentrotus purpuratus</name>
    <name type="common">Purple sea urchin</name>
    <dbReference type="NCBI Taxonomy" id="7668"/>
    <lineage>
        <taxon>Eukaryota</taxon>
        <taxon>Metazoa</taxon>
        <taxon>Echinodermata</taxon>
        <taxon>Eleutherozoa</taxon>
        <taxon>Echinozoa</taxon>
        <taxon>Echinoidea</taxon>
        <taxon>Euechinoidea</taxon>
        <taxon>Echinacea</taxon>
        <taxon>Camarodonta</taxon>
        <taxon>Echinidea</taxon>
        <taxon>Strongylocentrotidae</taxon>
        <taxon>Strongylocentrotus</taxon>
    </lineage>
</organism>
<feature type="signal peptide" evidence="7">
    <location>
        <begin position="1"/>
        <end position="25"/>
    </location>
</feature>
<evidence type="ECO:0000256" key="3">
    <source>
        <dbReference type="ARBA" id="ARBA00022729"/>
    </source>
</evidence>
<keyword evidence="3 7" id="KW-0732">Signal</keyword>
<accession>A0A7M7G0I1</accession>
<dbReference type="EnsemblMetazoa" id="XM_001199810">
    <property type="protein sequence ID" value="XP_001199810"/>
    <property type="gene ID" value="LOC763744"/>
</dbReference>
<evidence type="ECO:0000256" key="5">
    <source>
        <dbReference type="ARBA" id="ARBA00023157"/>
    </source>
</evidence>
<evidence type="ECO:0000256" key="4">
    <source>
        <dbReference type="ARBA" id="ARBA00022737"/>
    </source>
</evidence>
<dbReference type="InterPro" id="IPR036383">
    <property type="entry name" value="TSP1_rpt_sf"/>
</dbReference>
<dbReference type="InParanoid" id="A0A7M7G0I1"/>
<dbReference type="SMART" id="SM00209">
    <property type="entry name" value="TSP1"/>
    <property type="match status" value="4"/>
</dbReference>
<dbReference type="PRINTS" id="PR01705">
    <property type="entry name" value="TSP1REPEAT"/>
</dbReference>
<comment type="subcellular location">
    <subcellularLocation>
        <location evidence="1">Secreted</location>
    </subcellularLocation>
</comment>
<evidence type="ECO:0000256" key="6">
    <source>
        <dbReference type="SAM" id="MobiDB-lite"/>
    </source>
</evidence>
<evidence type="ECO:0000256" key="7">
    <source>
        <dbReference type="SAM" id="SignalP"/>
    </source>
</evidence>
<proteinExistence type="predicted"/>
<dbReference type="Pfam" id="PF00090">
    <property type="entry name" value="TSP_1"/>
    <property type="match status" value="4"/>
</dbReference>
<keyword evidence="4" id="KW-0677">Repeat</keyword>
<dbReference type="AlphaFoldDB" id="A0A7M7G0I1"/>
<dbReference type="PROSITE" id="PS50092">
    <property type="entry name" value="TSP1"/>
    <property type="match status" value="4"/>
</dbReference>
<dbReference type="FunFam" id="2.20.100.10:FF:000001">
    <property type="entry name" value="semaphorin-5A isoform X1"/>
    <property type="match status" value="1"/>
</dbReference>
<name>A0A7M7G0I1_STRPU</name>